<dbReference type="OrthoDB" id="9809348at2"/>
<feature type="transmembrane region" description="Helical" evidence="11">
    <location>
        <begin position="211"/>
        <end position="237"/>
    </location>
</feature>
<dbReference type="SUPFAM" id="SSF52172">
    <property type="entry name" value="CheY-like"/>
    <property type="match status" value="1"/>
</dbReference>
<dbReference type="CDD" id="cd16922">
    <property type="entry name" value="HATPase_EvgS-ArcB-TorS-like"/>
    <property type="match status" value="1"/>
</dbReference>
<organism evidence="14 15">
    <name type="scientific">Paenibacillus terrae</name>
    <dbReference type="NCBI Taxonomy" id="159743"/>
    <lineage>
        <taxon>Bacteria</taxon>
        <taxon>Bacillati</taxon>
        <taxon>Bacillota</taxon>
        <taxon>Bacilli</taxon>
        <taxon>Bacillales</taxon>
        <taxon>Paenibacillaceae</taxon>
        <taxon>Paenibacillus</taxon>
    </lineage>
</organism>
<feature type="transmembrane region" description="Helical" evidence="11">
    <location>
        <begin position="244"/>
        <end position="270"/>
    </location>
</feature>
<dbReference type="GO" id="GO:0005524">
    <property type="term" value="F:ATP binding"/>
    <property type="evidence" value="ECO:0007669"/>
    <property type="project" value="UniProtKB-KW"/>
</dbReference>
<dbReference type="SMART" id="SM00448">
    <property type="entry name" value="REC"/>
    <property type="match status" value="1"/>
</dbReference>
<feature type="domain" description="Histidine kinase" evidence="12">
    <location>
        <begin position="444"/>
        <end position="661"/>
    </location>
</feature>
<comment type="subcellular location">
    <subcellularLocation>
        <location evidence="2">Cell membrane</location>
        <topology evidence="2">Multi-pass membrane protein</topology>
    </subcellularLocation>
</comment>
<keyword evidence="11" id="KW-0472">Membrane</keyword>
<dbReference type="Gene3D" id="3.30.565.10">
    <property type="entry name" value="Histidine kinase-like ATPase, C-terminal domain"/>
    <property type="match status" value="2"/>
</dbReference>
<keyword evidence="8" id="KW-0067">ATP-binding</keyword>
<evidence type="ECO:0000256" key="5">
    <source>
        <dbReference type="ARBA" id="ARBA00022679"/>
    </source>
</evidence>
<evidence type="ECO:0000313" key="14">
    <source>
        <dbReference type="EMBL" id="KJD45225.1"/>
    </source>
</evidence>
<feature type="transmembrane region" description="Helical" evidence="11">
    <location>
        <begin position="368"/>
        <end position="384"/>
    </location>
</feature>
<dbReference type="SMART" id="SM00387">
    <property type="entry name" value="HATPase_c"/>
    <property type="match status" value="2"/>
</dbReference>
<dbReference type="InterPro" id="IPR003594">
    <property type="entry name" value="HATPase_dom"/>
</dbReference>
<name>A0A0D7X1B3_9BACL</name>
<dbReference type="PANTHER" id="PTHR43547:SF2">
    <property type="entry name" value="HYBRID SIGNAL TRANSDUCTION HISTIDINE KINASE C"/>
    <property type="match status" value="1"/>
</dbReference>
<dbReference type="EC" id="2.7.13.3" evidence="3"/>
<dbReference type="PRINTS" id="PR00344">
    <property type="entry name" value="BCTRLSENSOR"/>
</dbReference>
<evidence type="ECO:0000256" key="3">
    <source>
        <dbReference type="ARBA" id="ARBA00012438"/>
    </source>
</evidence>
<dbReference type="GO" id="GO:0005886">
    <property type="term" value="C:plasma membrane"/>
    <property type="evidence" value="ECO:0007669"/>
    <property type="project" value="UniProtKB-SubCell"/>
</dbReference>
<dbReference type="SMART" id="SM00388">
    <property type="entry name" value="HisKA"/>
    <property type="match status" value="1"/>
</dbReference>
<dbReference type="SUPFAM" id="SSF47384">
    <property type="entry name" value="Homodimeric domain of signal transducing histidine kinase"/>
    <property type="match status" value="1"/>
</dbReference>
<evidence type="ECO:0000256" key="8">
    <source>
        <dbReference type="ARBA" id="ARBA00022840"/>
    </source>
</evidence>
<dbReference type="FunFam" id="3.30.565.10:FF:000006">
    <property type="entry name" value="Sensor histidine kinase WalK"/>
    <property type="match status" value="1"/>
</dbReference>
<proteinExistence type="predicted"/>
<feature type="transmembrane region" description="Helical" evidence="11">
    <location>
        <begin position="12"/>
        <end position="29"/>
    </location>
</feature>
<dbReference type="InterPro" id="IPR010559">
    <property type="entry name" value="Sig_transdc_His_kin_internal"/>
</dbReference>
<evidence type="ECO:0000313" key="15">
    <source>
        <dbReference type="Proteomes" id="UP000032534"/>
    </source>
</evidence>
<protein>
    <recommendedName>
        <fullName evidence="3">histidine kinase</fullName>
        <ecNumber evidence="3">2.7.13.3</ecNumber>
    </recommendedName>
</protein>
<dbReference type="CDD" id="cd00082">
    <property type="entry name" value="HisKA"/>
    <property type="match status" value="1"/>
</dbReference>
<keyword evidence="11" id="KW-0812">Transmembrane</keyword>
<dbReference type="InterPro" id="IPR003661">
    <property type="entry name" value="HisK_dim/P_dom"/>
</dbReference>
<keyword evidence="5" id="KW-0808">Transferase</keyword>
<dbReference type="InterPro" id="IPR001789">
    <property type="entry name" value="Sig_transdc_resp-reg_receiver"/>
</dbReference>
<dbReference type="CDD" id="cd17574">
    <property type="entry name" value="REC_OmpR"/>
    <property type="match status" value="1"/>
</dbReference>
<dbReference type="Gene3D" id="2.60.120.260">
    <property type="entry name" value="Galactose-binding domain-like"/>
    <property type="match status" value="1"/>
</dbReference>
<sequence length="1038" mass="116812">MQAKHITLFKYITIMLFIFAALVGMRWAWSVVFPVSDHQPRAVGGVLDLRGIDLENSPVLYLNGEWQFYPENFVTGDEFLEKEPEASHVTVPGDWGSALQQHSNNSYGYGTYRLRILIDSLQTPVSFWFKKIQAASEIEINGKNFAIMGKLADAANEYTPKSISFTSTYDTEGVTEIELVIRVANFDNPYKGGIVTPIRFGTAATIDFVRWYSIGFQLFIFLILLLHCLYACILYLFSSKERTLLIAALLTISVGITILVSHDNILLLWLPINYTWAIKIRLISLLWQNVFLLLLFKSFNAAPLREKWLQTYIAANVALTGIFLVSPANIAYTIVHFNVFHTINFISFVWFIYIVGTMILQKNKDNDVIFLLFSAANILSNLLWSIAESARDVTTVYYPIDIIFAITGFSAYWFKKYFRNSIENMELNKQLQKADKIKDQFLANTSHELRTPLHGIMNIAYNVVTKEKTRLAKSSLEDMQLLITISRRMSQLLGDLLDVVRLQEQRIVLQREPLSIQSIAPGVVAMLQFMKESRPIELHMEIPESLPLVLADEKRLVQILYNLLHNALKYTEEGSISVSAEIRDRQAVIHIADTGPGMDEATQSRIFLPYEQGSDGISGEQGIGLGLSICKQLVELHNGDLTVRSKLGKGSVFSFNLPLADAADFEPNQVPIAQAQTKGIIDEVPADFLFPHSIGEMEAAAALPPLLKEDKAYIIAVDDNPVNLNVLVSILSTEPYNITTARSGREAMELLGTRQWDLLIADVMMSQMSGYELTQKVREQFSMSELPVLLLTARSQQSDIYTGFSAGASDYVTKPVDALELKYRIRALIALKQSIKERLRMEAAYLQAQIQPHFLFNTLNSLMALSDIDTESMRKLGEAFSSFLRISFDYLNTGELVELAHELALVEAYLYIEKTRFGDRLSIKWEVETGMRLLLPPLSIQPLVENAVKHGLLSRNAGGTIQLSITRREGFTLIEVKDNGKGMEQEKVNQLQNAAQSEKAGIGIPNTNRRLQQLYGQGLSIVSRVNEGTTVSFVIPDR</sequence>
<feature type="transmembrane region" description="Helical" evidence="11">
    <location>
        <begin position="308"/>
        <end position="328"/>
    </location>
</feature>
<keyword evidence="11" id="KW-1133">Transmembrane helix</keyword>
<dbReference type="InterPro" id="IPR036890">
    <property type="entry name" value="HATPase_C_sf"/>
</dbReference>
<evidence type="ECO:0000256" key="7">
    <source>
        <dbReference type="ARBA" id="ARBA00022777"/>
    </source>
</evidence>
<dbReference type="PROSITE" id="PS50109">
    <property type="entry name" value="HIS_KIN"/>
    <property type="match status" value="2"/>
</dbReference>
<dbReference type="AlphaFoldDB" id="A0A0D7X1B3"/>
<dbReference type="Pfam" id="PF06580">
    <property type="entry name" value="His_kinase"/>
    <property type="match status" value="1"/>
</dbReference>
<dbReference type="PATRIC" id="fig|159743.3.peg.2900"/>
<accession>A0A0D7X1B3</accession>
<dbReference type="InterPro" id="IPR008979">
    <property type="entry name" value="Galactose-bd-like_sf"/>
</dbReference>
<evidence type="ECO:0000259" key="13">
    <source>
        <dbReference type="PROSITE" id="PS50110"/>
    </source>
</evidence>
<dbReference type="Pfam" id="PF02518">
    <property type="entry name" value="HATPase_c"/>
    <property type="match status" value="2"/>
</dbReference>
<dbReference type="SUPFAM" id="SSF49785">
    <property type="entry name" value="Galactose-binding domain-like"/>
    <property type="match status" value="1"/>
</dbReference>
<evidence type="ECO:0000259" key="12">
    <source>
        <dbReference type="PROSITE" id="PS50109"/>
    </source>
</evidence>
<feature type="transmembrane region" description="Helical" evidence="11">
    <location>
        <begin position="334"/>
        <end position="356"/>
    </location>
</feature>
<evidence type="ECO:0000256" key="9">
    <source>
        <dbReference type="ARBA" id="ARBA00023012"/>
    </source>
</evidence>
<evidence type="ECO:0000256" key="2">
    <source>
        <dbReference type="ARBA" id="ARBA00004651"/>
    </source>
</evidence>
<comment type="catalytic activity">
    <reaction evidence="1">
        <text>ATP + protein L-histidine = ADP + protein N-phospho-L-histidine.</text>
        <dbReference type="EC" id="2.7.13.3"/>
    </reaction>
</comment>
<comment type="caution">
    <text evidence="14">The sequence shown here is derived from an EMBL/GenBank/DDBJ whole genome shotgun (WGS) entry which is preliminary data.</text>
</comment>
<keyword evidence="15" id="KW-1185">Reference proteome</keyword>
<dbReference type="InterPro" id="IPR004358">
    <property type="entry name" value="Sig_transdc_His_kin-like_C"/>
</dbReference>
<keyword evidence="7 14" id="KW-0418">Kinase</keyword>
<feature type="domain" description="Response regulatory" evidence="13">
    <location>
        <begin position="713"/>
        <end position="829"/>
    </location>
</feature>
<dbReference type="SUPFAM" id="SSF55874">
    <property type="entry name" value="ATPase domain of HSP90 chaperone/DNA topoisomerase II/histidine kinase"/>
    <property type="match status" value="2"/>
</dbReference>
<dbReference type="PROSITE" id="PS50110">
    <property type="entry name" value="RESPONSE_REGULATORY"/>
    <property type="match status" value="1"/>
</dbReference>
<reference evidence="14 15" key="1">
    <citation type="submission" date="2014-11" db="EMBL/GenBank/DDBJ databases">
        <title>Draft Genome Sequences of Paenibacillus polymyxa NRRL B-30509 and Paenibacillus terrae NRRL B-30644, Strains from a Poultry Environment that Produce Tridecaptin A and Paenicidins.</title>
        <authorList>
            <person name="van Belkum M.J."/>
            <person name="Lohans C.T."/>
            <person name="Vederas J.C."/>
        </authorList>
    </citation>
    <scope>NUCLEOTIDE SEQUENCE [LARGE SCALE GENOMIC DNA]</scope>
    <source>
        <strain evidence="14 15">NRRL B-30644</strain>
    </source>
</reference>
<evidence type="ECO:0000256" key="4">
    <source>
        <dbReference type="ARBA" id="ARBA00022553"/>
    </source>
</evidence>
<feature type="transmembrane region" description="Helical" evidence="11">
    <location>
        <begin position="396"/>
        <end position="414"/>
    </location>
</feature>
<dbReference type="InterPro" id="IPR005467">
    <property type="entry name" value="His_kinase_dom"/>
</dbReference>
<dbReference type="Pfam" id="PF00512">
    <property type="entry name" value="HisKA"/>
    <property type="match status" value="1"/>
</dbReference>
<feature type="domain" description="Histidine kinase" evidence="12">
    <location>
        <begin position="940"/>
        <end position="1038"/>
    </location>
</feature>
<dbReference type="Pfam" id="PF00072">
    <property type="entry name" value="Response_reg"/>
    <property type="match status" value="1"/>
</dbReference>
<evidence type="ECO:0000256" key="1">
    <source>
        <dbReference type="ARBA" id="ARBA00000085"/>
    </source>
</evidence>
<gene>
    <name evidence="14" type="ORF">QD47_13045</name>
</gene>
<dbReference type="Gene3D" id="1.10.287.130">
    <property type="match status" value="1"/>
</dbReference>
<dbReference type="PANTHER" id="PTHR43547">
    <property type="entry name" value="TWO-COMPONENT HISTIDINE KINASE"/>
    <property type="match status" value="1"/>
</dbReference>
<evidence type="ECO:0000256" key="10">
    <source>
        <dbReference type="PROSITE-ProRule" id="PRU00169"/>
    </source>
</evidence>
<keyword evidence="6" id="KW-0547">Nucleotide-binding</keyword>
<dbReference type="Gene3D" id="3.40.50.2300">
    <property type="match status" value="1"/>
</dbReference>
<dbReference type="InterPro" id="IPR011006">
    <property type="entry name" value="CheY-like_superfamily"/>
</dbReference>
<dbReference type="EMBL" id="JTHP01000023">
    <property type="protein sequence ID" value="KJD45225.1"/>
    <property type="molecule type" value="Genomic_DNA"/>
</dbReference>
<evidence type="ECO:0000256" key="6">
    <source>
        <dbReference type="ARBA" id="ARBA00022741"/>
    </source>
</evidence>
<evidence type="ECO:0000256" key="11">
    <source>
        <dbReference type="SAM" id="Phobius"/>
    </source>
</evidence>
<dbReference type="InterPro" id="IPR036097">
    <property type="entry name" value="HisK_dim/P_sf"/>
</dbReference>
<feature type="modified residue" description="4-aspartylphosphate" evidence="10">
    <location>
        <position position="762"/>
    </location>
</feature>
<dbReference type="Proteomes" id="UP000032534">
    <property type="component" value="Unassembled WGS sequence"/>
</dbReference>
<keyword evidence="4 10" id="KW-0597">Phosphoprotein</keyword>
<dbReference type="GO" id="GO:0000155">
    <property type="term" value="F:phosphorelay sensor kinase activity"/>
    <property type="evidence" value="ECO:0007669"/>
    <property type="project" value="InterPro"/>
</dbReference>
<keyword evidence="9" id="KW-0902">Two-component regulatory system</keyword>